<evidence type="ECO:0000313" key="1">
    <source>
        <dbReference type="EMBL" id="GJS81484.1"/>
    </source>
</evidence>
<reference evidence="1" key="2">
    <citation type="submission" date="2022-01" db="EMBL/GenBank/DDBJ databases">
        <authorList>
            <person name="Yamashiro T."/>
            <person name="Shiraishi A."/>
            <person name="Satake H."/>
            <person name="Nakayama K."/>
        </authorList>
    </citation>
    <scope>NUCLEOTIDE SEQUENCE</scope>
</reference>
<keyword evidence="2" id="KW-1185">Reference proteome</keyword>
<sequence length="189" mass="20913">MSVVDGDNCTPSSKLVLELILSMQREDADYMRKVESRRTEKGEEAMGRYEKRINKHVGKDGRIVMTMKEKGMETSKRGKERNGGSEREIERVLEDSPQGIIYMGGVMDERNRIVKTKMSSGPLGHALVGVRSVGLQEMVPQKYDSIGSESVSFRIGRRYGKTSLVVPGVLLGGKMVILGRLAALAPQVL</sequence>
<accession>A0ABQ4YUF9</accession>
<protein>
    <submittedName>
        <fullName evidence="1">Uncharacterized protein</fullName>
    </submittedName>
</protein>
<organism evidence="1 2">
    <name type="scientific">Tanacetum coccineum</name>
    <dbReference type="NCBI Taxonomy" id="301880"/>
    <lineage>
        <taxon>Eukaryota</taxon>
        <taxon>Viridiplantae</taxon>
        <taxon>Streptophyta</taxon>
        <taxon>Embryophyta</taxon>
        <taxon>Tracheophyta</taxon>
        <taxon>Spermatophyta</taxon>
        <taxon>Magnoliopsida</taxon>
        <taxon>eudicotyledons</taxon>
        <taxon>Gunneridae</taxon>
        <taxon>Pentapetalae</taxon>
        <taxon>asterids</taxon>
        <taxon>campanulids</taxon>
        <taxon>Asterales</taxon>
        <taxon>Asteraceae</taxon>
        <taxon>Asteroideae</taxon>
        <taxon>Anthemideae</taxon>
        <taxon>Anthemidinae</taxon>
        <taxon>Tanacetum</taxon>
    </lineage>
</organism>
<name>A0ABQ4YUF9_9ASTR</name>
<reference evidence="1" key="1">
    <citation type="journal article" date="2022" name="Int. J. Mol. Sci.">
        <title>Draft Genome of Tanacetum Coccineum: Genomic Comparison of Closely Related Tanacetum-Family Plants.</title>
        <authorList>
            <person name="Yamashiro T."/>
            <person name="Shiraishi A."/>
            <person name="Nakayama K."/>
            <person name="Satake H."/>
        </authorList>
    </citation>
    <scope>NUCLEOTIDE SEQUENCE</scope>
</reference>
<comment type="caution">
    <text evidence="1">The sequence shown here is derived from an EMBL/GenBank/DDBJ whole genome shotgun (WGS) entry which is preliminary data.</text>
</comment>
<evidence type="ECO:0000313" key="2">
    <source>
        <dbReference type="Proteomes" id="UP001151760"/>
    </source>
</evidence>
<proteinExistence type="predicted"/>
<dbReference type="EMBL" id="BQNB010010751">
    <property type="protein sequence ID" value="GJS81484.1"/>
    <property type="molecule type" value="Genomic_DNA"/>
</dbReference>
<dbReference type="Proteomes" id="UP001151760">
    <property type="component" value="Unassembled WGS sequence"/>
</dbReference>
<gene>
    <name evidence="1" type="ORF">Tco_0748025</name>
</gene>